<dbReference type="Proteomes" id="UP000240978">
    <property type="component" value="Unassembled WGS sequence"/>
</dbReference>
<dbReference type="SUPFAM" id="SSF54001">
    <property type="entry name" value="Cysteine proteinases"/>
    <property type="match status" value="1"/>
</dbReference>
<dbReference type="AlphaFoldDB" id="A0A2P8FGI5"/>
<feature type="chain" id="PRO_5015140782" evidence="1">
    <location>
        <begin position="20"/>
        <end position="673"/>
    </location>
</feature>
<dbReference type="Gene3D" id="2.60.120.1130">
    <property type="match status" value="1"/>
</dbReference>
<protein>
    <submittedName>
        <fullName evidence="4">Transglutaminase superfamily protein</fullName>
    </submittedName>
</protein>
<evidence type="ECO:0000256" key="1">
    <source>
        <dbReference type="SAM" id="SignalP"/>
    </source>
</evidence>
<feature type="signal peptide" evidence="1">
    <location>
        <begin position="1"/>
        <end position="19"/>
    </location>
</feature>
<organism evidence="4 5">
    <name type="scientific">Chitinophaga ginsengisoli</name>
    <dbReference type="NCBI Taxonomy" id="363837"/>
    <lineage>
        <taxon>Bacteria</taxon>
        <taxon>Pseudomonadati</taxon>
        <taxon>Bacteroidota</taxon>
        <taxon>Chitinophagia</taxon>
        <taxon>Chitinophagales</taxon>
        <taxon>Chitinophagaceae</taxon>
        <taxon>Chitinophaga</taxon>
    </lineage>
</organism>
<feature type="domain" description="DUF3858" evidence="3">
    <location>
        <begin position="575"/>
        <end position="658"/>
    </location>
</feature>
<keyword evidence="1" id="KW-0732">Signal</keyword>
<dbReference type="InterPro" id="IPR024544">
    <property type="entry name" value="DUF3858"/>
</dbReference>
<evidence type="ECO:0000313" key="5">
    <source>
        <dbReference type="Proteomes" id="UP000240978"/>
    </source>
</evidence>
<name>A0A2P8FGI5_9BACT</name>
<dbReference type="EMBL" id="PYGK01000024">
    <property type="protein sequence ID" value="PSL20829.1"/>
    <property type="molecule type" value="Genomic_DNA"/>
</dbReference>
<evidence type="ECO:0000313" key="4">
    <source>
        <dbReference type="EMBL" id="PSL20829.1"/>
    </source>
</evidence>
<sequence length="673" mass="77042">MRSRSIVFPLQLAAACLFALTTFSQTRDKVKFGKISPEDFAPTSFEKDTSAHAVILADIGSSEFQVERDHFELSYKRFKRIKVVDKNGYDAASDEIPLYISGQMEEKLVNLKAVAYNLENGQVVETKMESKSVFTDKYDKNHILKKFTVPGVKEGTIIEYTYSVTSPFNFNLQPWNFQDEYPCLLSEYSVTIPEIYDYVFLKQDINSMLTVKTTVDRQTYNITYESNGPTSASQHGSFSANTVKNVWTAKDIPALREESYTTSLRNHITRIEFQLSAIKYPESPVKPIMGNWQKFSEELNKDEDFGADLSKNNGYLGDIVDELTDGLKDDTAKARRIYNYVRNNFTCTDHYGLYLSKPLKTVFSSHNGSVADINLLLIAMLRRAKLNADPVVLSTRNHGFTHELYPLRSRFNYTMAAITVDTLTYFLDASRPYLGFGRVDISCYNGHARMLTAESVPVYFNPDDLLEQKNTFVMLMGGEGGSLKGSIQQYPTYFESCAMRSSIKDKGKDAYFKGKEKDFATETVISGVELENLDDNEEVLKLKYDFEMKADDAGMIYLNPLFTEAMHKNPFRSQERRYPVEMPCVMDETYTLNLTIPDGYVVEEIPKSAMVKFNENEGVFQYLIQQNESSIQFRSRIKLNRAVFAPDEYNSLREFFDMIVKKQSEQIVLKRKS</sequence>
<dbReference type="Gene3D" id="2.60.40.3140">
    <property type="match status" value="1"/>
</dbReference>
<dbReference type="Pfam" id="PF01841">
    <property type="entry name" value="Transglut_core"/>
    <property type="match status" value="1"/>
</dbReference>
<accession>A0A2P8FGI5</accession>
<dbReference type="Gene3D" id="3.10.620.30">
    <property type="match status" value="1"/>
</dbReference>
<gene>
    <name evidence="4" type="ORF">CLV42_1244</name>
</gene>
<proteinExistence type="predicted"/>
<feature type="domain" description="Transglutaminase-like" evidence="2">
    <location>
        <begin position="319"/>
        <end position="396"/>
    </location>
</feature>
<evidence type="ECO:0000259" key="2">
    <source>
        <dbReference type="Pfam" id="PF01841"/>
    </source>
</evidence>
<keyword evidence="5" id="KW-1185">Reference proteome</keyword>
<reference evidence="4 5" key="1">
    <citation type="submission" date="2018-03" db="EMBL/GenBank/DDBJ databases">
        <title>Genomic Encyclopedia of Archaeal and Bacterial Type Strains, Phase II (KMG-II): from individual species to whole genera.</title>
        <authorList>
            <person name="Goeker M."/>
        </authorList>
    </citation>
    <scope>NUCLEOTIDE SEQUENCE [LARGE SCALE GENOMIC DNA]</scope>
    <source>
        <strain evidence="4 5">DSM 18107</strain>
    </source>
</reference>
<evidence type="ECO:0000259" key="3">
    <source>
        <dbReference type="Pfam" id="PF12970"/>
    </source>
</evidence>
<dbReference type="PROSITE" id="PS51257">
    <property type="entry name" value="PROKAR_LIPOPROTEIN"/>
    <property type="match status" value="1"/>
</dbReference>
<dbReference type="InterPro" id="IPR038765">
    <property type="entry name" value="Papain-like_cys_pep_sf"/>
</dbReference>
<dbReference type="OrthoDB" id="98874at2"/>
<comment type="caution">
    <text evidence="4">The sequence shown here is derived from an EMBL/GenBank/DDBJ whole genome shotgun (WGS) entry which is preliminary data.</text>
</comment>
<dbReference type="RefSeq" id="WP_106606043.1">
    <property type="nucleotide sequence ID" value="NZ_PYGK01000024.1"/>
</dbReference>
<dbReference type="InterPro" id="IPR002931">
    <property type="entry name" value="Transglutaminase-like"/>
</dbReference>
<dbReference type="Pfam" id="PF12970">
    <property type="entry name" value="DUF3858"/>
    <property type="match status" value="1"/>
</dbReference>